<dbReference type="Pfam" id="PF00534">
    <property type="entry name" value="Glycos_transf_1"/>
    <property type="match status" value="1"/>
</dbReference>
<feature type="domain" description="Glycosyl transferase family 1" evidence="1">
    <location>
        <begin position="226"/>
        <end position="378"/>
    </location>
</feature>
<dbReference type="OrthoDB" id="9813638at2"/>
<evidence type="ECO:0000313" key="2">
    <source>
        <dbReference type="EMBL" id="OBR62915.1"/>
    </source>
</evidence>
<dbReference type="EMBL" id="LYPA01000076">
    <property type="protein sequence ID" value="OBR62915.1"/>
    <property type="molecule type" value="Genomic_DNA"/>
</dbReference>
<evidence type="ECO:0000313" key="3">
    <source>
        <dbReference type="Proteomes" id="UP000092024"/>
    </source>
</evidence>
<dbReference type="CDD" id="cd03811">
    <property type="entry name" value="GT4_GT28_WabH-like"/>
    <property type="match status" value="1"/>
</dbReference>
<gene>
    <name evidence="2" type="ORF">A7K91_09320</name>
</gene>
<dbReference type="InterPro" id="IPR001296">
    <property type="entry name" value="Glyco_trans_1"/>
</dbReference>
<accession>A0A1A5YBY6</accession>
<dbReference type="PANTHER" id="PTHR12526">
    <property type="entry name" value="GLYCOSYLTRANSFERASE"/>
    <property type="match status" value="1"/>
</dbReference>
<comment type="caution">
    <text evidence="2">The sequence shown here is derived from an EMBL/GenBank/DDBJ whole genome shotgun (WGS) entry which is preliminary data.</text>
</comment>
<dbReference type="STRING" id="1844972.A7K91_09320"/>
<reference evidence="2 3" key="1">
    <citation type="submission" date="2016-05" db="EMBL/GenBank/DDBJ databases">
        <title>Paenibacillus oryzae. sp. nov., isolated from the rice root.</title>
        <authorList>
            <person name="Zhang J."/>
            <person name="Zhang X."/>
        </authorList>
    </citation>
    <scope>NUCLEOTIDE SEQUENCE [LARGE SCALE GENOMIC DNA]</scope>
    <source>
        <strain evidence="2 3">1DrF-4</strain>
    </source>
</reference>
<sequence>MKKILIASCDMGIGGVERSLAGMLEQFSYDEYKVDLMLYSQSGEFMELLHEDISLLDEMAEYKTFRSSIAETFRARQIGIGITRLVSKARTALETRLRKLEEPGYYQQQLMWRYALPLLPKLEQRYDVAISFLWPHYFVADKVAADVKIAWIHTDYSTIVTNHAMDLKMWSNFDHIIAVSDACKSSFISRYKELKDKVSVIENIISPPAVSMLADSGEVDNPMLRDRRFKLLTVARLSYQKGIDQAIKAFDMLRQLGYRDMAWYVVGYGGEEAALREQIAEYGLQDSFVLLGKQTNPYPFVKACDLYVQPSRYEGKAITVTEAKILGKPVVITGYPTAASQVTNYIDGYITEQSVEGIAAGIERLYQDKELRDRLARNCAGMDYGNAYELQKLYSLFQGDRRGSA</sequence>
<keyword evidence="2" id="KW-0808">Transferase</keyword>
<dbReference type="Proteomes" id="UP000092024">
    <property type="component" value="Unassembled WGS sequence"/>
</dbReference>
<dbReference type="PANTHER" id="PTHR12526:SF628">
    <property type="entry name" value="MANNOSYLGLUCOSYLGLYCERATE SYNTHASE"/>
    <property type="match status" value="1"/>
</dbReference>
<protein>
    <submittedName>
        <fullName evidence="2">Glycosyl transferase</fullName>
    </submittedName>
</protein>
<dbReference type="SUPFAM" id="SSF53756">
    <property type="entry name" value="UDP-Glycosyltransferase/glycogen phosphorylase"/>
    <property type="match status" value="1"/>
</dbReference>
<name>A0A1A5YBY6_9BACL</name>
<dbReference type="AlphaFoldDB" id="A0A1A5YBY6"/>
<dbReference type="RefSeq" id="WP_068686798.1">
    <property type="nucleotide sequence ID" value="NZ_LYPA01000076.1"/>
</dbReference>
<evidence type="ECO:0000259" key="1">
    <source>
        <dbReference type="Pfam" id="PF00534"/>
    </source>
</evidence>
<proteinExistence type="predicted"/>
<dbReference type="Gene3D" id="3.40.50.2000">
    <property type="entry name" value="Glycogen Phosphorylase B"/>
    <property type="match status" value="2"/>
</dbReference>
<organism evidence="2 3">
    <name type="scientific">Paenibacillus oryzae</name>
    <dbReference type="NCBI Taxonomy" id="1844972"/>
    <lineage>
        <taxon>Bacteria</taxon>
        <taxon>Bacillati</taxon>
        <taxon>Bacillota</taxon>
        <taxon>Bacilli</taxon>
        <taxon>Bacillales</taxon>
        <taxon>Paenibacillaceae</taxon>
        <taxon>Paenibacillus</taxon>
    </lineage>
</organism>
<keyword evidence="3" id="KW-1185">Reference proteome</keyword>
<dbReference type="GO" id="GO:0016757">
    <property type="term" value="F:glycosyltransferase activity"/>
    <property type="evidence" value="ECO:0007669"/>
    <property type="project" value="InterPro"/>
</dbReference>